<comment type="caution">
    <text evidence="2">The sequence shown here is derived from an EMBL/GenBank/DDBJ whole genome shotgun (WGS) entry which is preliminary data.</text>
</comment>
<evidence type="ECO:0000313" key="3">
    <source>
        <dbReference type="Proteomes" id="UP000076858"/>
    </source>
</evidence>
<name>A0A164N2L2_9CRUS</name>
<reference evidence="2 3" key="1">
    <citation type="submission" date="2016-03" db="EMBL/GenBank/DDBJ databases">
        <title>EvidentialGene: Evidence-directed Construction of Genes on Genomes.</title>
        <authorList>
            <person name="Gilbert D.G."/>
            <person name="Choi J.-H."/>
            <person name="Mockaitis K."/>
            <person name="Colbourne J."/>
            <person name="Pfrender M."/>
        </authorList>
    </citation>
    <scope>NUCLEOTIDE SEQUENCE [LARGE SCALE GENOMIC DNA]</scope>
    <source>
        <strain evidence="2 3">Xinb3</strain>
        <tissue evidence="2">Complete organism</tissue>
    </source>
</reference>
<gene>
    <name evidence="2" type="ORF">APZ42_031181</name>
</gene>
<accession>A0A164N2L2</accession>
<evidence type="ECO:0000313" key="2">
    <source>
        <dbReference type="EMBL" id="KZS05591.1"/>
    </source>
</evidence>
<feature type="region of interest" description="Disordered" evidence="1">
    <location>
        <begin position="137"/>
        <end position="167"/>
    </location>
</feature>
<keyword evidence="3" id="KW-1185">Reference proteome</keyword>
<evidence type="ECO:0000256" key="1">
    <source>
        <dbReference type="SAM" id="MobiDB-lite"/>
    </source>
</evidence>
<feature type="compositionally biased region" description="Acidic residues" evidence="1">
    <location>
        <begin position="140"/>
        <end position="167"/>
    </location>
</feature>
<sequence>MFPTEFLNNVDSLETISTVAEDYDLIDDWMLSLNYVEAIELNKIEIAMFIRSCDRLVDGLDGQIQQRKIDREKMLAPESLLSVSLDLLQRLEISRLLKTISDATDLYEKVEDGFTYEDEGFLDRIEEGKAGELLFYGRDDDADSTSDADDCDLSLEEDKDSEDADDC</sequence>
<dbReference type="Proteomes" id="UP000076858">
    <property type="component" value="Unassembled WGS sequence"/>
</dbReference>
<dbReference type="AlphaFoldDB" id="A0A164N2L2"/>
<dbReference type="EMBL" id="LRGB01002894">
    <property type="protein sequence ID" value="KZS05591.1"/>
    <property type="molecule type" value="Genomic_DNA"/>
</dbReference>
<proteinExistence type="predicted"/>
<protein>
    <submittedName>
        <fullName evidence="2">Uncharacterized protein</fullName>
    </submittedName>
</protein>
<organism evidence="2 3">
    <name type="scientific">Daphnia magna</name>
    <dbReference type="NCBI Taxonomy" id="35525"/>
    <lineage>
        <taxon>Eukaryota</taxon>
        <taxon>Metazoa</taxon>
        <taxon>Ecdysozoa</taxon>
        <taxon>Arthropoda</taxon>
        <taxon>Crustacea</taxon>
        <taxon>Branchiopoda</taxon>
        <taxon>Diplostraca</taxon>
        <taxon>Cladocera</taxon>
        <taxon>Anomopoda</taxon>
        <taxon>Daphniidae</taxon>
        <taxon>Daphnia</taxon>
    </lineage>
</organism>